<organism evidence="4 5">
    <name type="scientific">Pseudodesulfovibrio portus</name>
    <dbReference type="NCBI Taxonomy" id="231439"/>
    <lineage>
        <taxon>Bacteria</taxon>
        <taxon>Pseudomonadati</taxon>
        <taxon>Thermodesulfobacteriota</taxon>
        <taxon>Desulfovibrionia</taxon>
        <taxon>Desulfovibrionales</taxon>
        <taxon>Desulfovibrionaceae</taxon>
    </lineage>
</organism>
<keyword evidence="1" id="KW-0472">Membrane</keyword>
<reference evidence="4" key="1">
    <citation type="submission" date="2022-08" db="EMBL/GenBank/DDBJ databases">
        <title>Genome Sequence of the sulphate-reducing bacterium, Pseudodesulfovibrio portus JCM14722.</title>
        <authorList>
            <person name="Kondo R."/>
            <person name="Kataoka T."/>
        </authorList>
    </citation>
    <scope>NUCLEOTIDE SEQUENCE</scope>
    <source>
        <strain evidence="4">JCM 14722</strain>
    </source>
</reference>
<evidence type="ECO:0000259" key="3">
    <source>
        <dbReference type="Pfam" id="PF19040"/>
    </source>
</evidence>
<feature type="transmembrane region" description="Helical" evidence="1">
    <location>
        <begin position="73"/>
        <end position="92"/>
    </location>
</feature>
<dbReference type="PANTHER" id="PTHR23028:SF53">
    <property type="entry name" value="ACYL_TRANSF_3 DOMAIN-CONTAINING PROTEIN"/>
    <property type="match status" value="1"/>
</dbReference>
<dbReference type="InterPro" id="IPR050879">
    <property type="entry name" value="Acyltransferase_3"/>
</dbReference>
<protein>
    <submittedName>
        <fullName evidence="4">O-antigen acetylase</fullName>
    </submittedName>
</protein>
<dbReference type="InterPro" id="IPR002656">
    <property type="entry name" value="Acyl_transf_3_dom"/>
</dbReference>
<feature type="transmembrane region" description="Helical" evidence="1">
    <location>
        <begin position="144"/>
        <end position="159"/>
    </location>
</feature>
<evidence type="ECO:0000313" key="4">
    <source>
        <dbReference type="EMBL" id="BDQ33061.1"/>
    </source>
</evidence>
<keyword evidence="5" id="KW-1185">Reference proteome</keyword>
<feature type="transmembrane region" description="Helical" evidence="1">
    <location>
        <begin position="232"/>
        <end position="249"/>
    </location>
</feature>
<dbReference type="EMBL" id="AP026708">
    <property type="protein sequence ID" value="BDQ33061.1"/>
    <property type="molecule type" value="Genomic_DNA"/>
</dbReference>
<accession>A0ABM8ANU1</accession>
<dbReference type="PANTHER" id="PTHR23028">
    <property type="entry name" value="ACETYLTRANSFERASE"/>
    <property type="match status" value="1"/>
</dbReference>
<sequence>MIKYRPEIDGLRAIAVLGVFFFHLDWEPAKGGWLGVDVFFVLSGYLISSLLLKELWTKGSISISDFYLRRARRIMPALLTCLICTFPIGMLFSRTFFFDQYNQSSLAALVSGANIFFWLHSGYNAVGSEFVPLLHTWTLGVEEQFYIFIPMVFLLLGVLDSSRRKLVWLSIFGLTVASFLLCRYGTLVDQDFKFYMLPTRMWELALGTFTALATLSWPAIRSNKWVNEIGSATGLALILFFLYQFGFHYTFAEKSLFMCLTTVFFIITVNETTTAGRLLSLAPVRFIGKISYSLYLWHWPLIVWRNVEIFKGSIQPSPALNLSILLAAAAAATLSWKFIETPFRKKRSWRGCLKPLLPMAGTVAALAMIGLTLMGNDASTIRLNTFGKYADSSYDDTVRGIYPRLGPADQEPKFILMGDSHGNAVAPALLELADEYGIAGIGATRGATYPLPGLRRDNRVDAPPYVLEWFNYVRKHDIRHILMVAKWNRLYKTDTLAYTDNKPVTEENLRNDLRAVVNEFIREGRQIWIMDQVPQFTKDPILIVRVLDDQYSEEYSPEKIRNFLADTFTDPEAAGIHILNPVPLLLDGNRLRPIRNNLFMYRDPNHVSVDGALAIKDVFRPFFQSML</sequence>
<feature type="transmembrane region" description="Helical" evidence="1">
    <location>
        <begin position="201"/>
        <end position="220"/>
    </location>
</feature>
<dbReference type="InterPro" id="IPR043968">
    <property type="entry name" value="SGNH"/>
</dbReference>
<dbReference type="RefSeq" id="WP_264983119.1">
    <property type="nucleotide sequence ID" value="NZ_AP026708.1"/>
</dbReference>
<evidence type="ECO:0000256" key="1">
    <source>
        <dbReference type="SAM" id="Phobius"/>
    </source>
</evidence>
<evidence type="ECO:0000313" key="5">
    <source>
        <dbReference type="Proteomes" id="UP001061361"/>
    </source>
</evidence>
<keyword evidence="1" id="KW-1133">Transmembrane helix</keyword>
<feature type="transmembrane region" description="Helical" evidence="1">
    <location>
        <begin position="356"/>
        <end position="375"/>
    </location>
</feature>
<dbReference type="Proteomes" id="UP001061361">
    <property type="component" value="Chromosome"/>
</dbReference>
<feature type="transmembrane region" description="Helical" evidence="1">
    <location>
        <begin position="255"/>
        <end position="274"/>
    </location>
</feature>
<dbReference type="Pfam" id="PF19040">
    <property type="entry name" value="SGNH"/>
    <property type="match status" value="1"/>
</dbReference>
<gene>
    <name evidence="4" type="ORF">JCM14722_06030</name>
</gene>
<dbReference type="Pfam" id="PF01757">
    <property type="entry name" value="Acyl_transf_3"/>
    <property type="match status" value="1"/>
</dbReference>
<feature type="domain" description="Acyltransferase 3" evidence="2">
    <location>
        <begin position="6"/>
        <end position="329"/>
    </location>
</feature>
<feature type="transmembrane region" description="Helical" evidence="1">
    <location>
        <begin position="319"/>
        <end position="336"/>
    </location>
</feature>
<feature type="transmembrane region" description="Helical" evidence="1">
    <location>
        <begin position="286"/>
        <end position="307"/>
    </location>
</feature>
<evidence type="ECO:0000259" key="2">
    <source>
        <dbReference type="Pfam" id="PF01757"/>
    </source>
</evidence>
<name>A0ABM8ANU1_9BACT</name>
<feature type="transmembrane region" description="Helical" evidence="1">
    <location>
        <begin position="166"/>
        <end position="186"/>
    </location>
</feature>
<feature type="domain" description="SGNH" evidence="3">
    <location>
        <begin position="402"/>
        <end position="621"/>
    </location>
</feature>
<keyword evidence="1" id="KW-0812">Transmembrane</keyword>
<proteinExistence type="predicted"/>